<accession>A0A1I7LH26</accession>
<protein>
    <submittedName>
        <fullName evidence="2">Uncharacterized protein</fullName>
    </submittedName>
</protein>
<name>A0A1I7LH26_9BACL</name>
<gene>
    <name evidence="2" type="ORF">SAMN05421543_1501</name>
</gene>
<evidence type="ECO:0000313" key="3">
    <source>
        <dbReference type="Proteomes" id="UP000183508"/>
    </source>
</evidence>
<keyword evidence="3" id="KW-1185">Reference proteome</keyword>
<evidence type="ECO:0000313" key="2">
    <source>
        <dbReference type="EMBL" id="SFV09012.1"/>
    </source>
</evidence>
<keyword evidence="1" id="KW-0812">Transmembrane</keyword>
<dbReference type="AlphaFoldDB" id="A0A1I7LH26"/>
<proteinExistence type="predicted"/>
<evidence type="ECO:0000256" key="1">
    <source>
        <dbReference type="SAM" id="Phobius"/>
    </source>
</evidence>
<dbReference type="Proteomes" id="UP000183508">
    <property type="component" value="Unassembled WGS sequence"/>
</dbReference>
<sequence length="52" mass="5334">MYDGGHFTRWAVVFLIIFVLFILLIPHHDGYAGGGYAGGGYAGGAGAGVGAY</sequence>
<dbReference type="EMBL" id="FPBV01000050">
    <property type="protein sequence ID" value="SFV09012.1"/>
    <property type="molecule type" value="Genomic_DNA"/>
</dbReference>
<feature type="transmembrane region" description="Helical" evidence="1">
    <location>
        <begin position="7"/>
        <end position="25"/>
    </location>
</feature>
<keyword evidence="1" id="KW-1133">Transmembrane helix</keyword>
<reference evidence="3" key="1">
    <citation type="submission" date="2016-10" db="EMBL/GenBank/DDBJ databases">
        <authorList>
            <person name="Varghese N."/>
        </authorList>
    </citation>
    <scope>NUCLEOTIDE SEQUENCE [LARGE SCALE GENOMIC DNA]</scope>
    <source>
        <strain evidence="3">DSM 17980</strain>
    </source>
</reference>
<organism evidence="2 3">
    <name type="scientific">Alicyclobacillus macrosporangiidus</name>
    <dbReference type="NCBI Taxonomy" id="392015"/>
    <lineage>
        <taxon>Bacteria</taxon>
        <taxon>Bacillati</taxon>
        <taxon>Bacillota</taxon>
        <taxon>Bacilli</taxon>
        <taxon>Bacillales</taxon>
        <taxon>Alicyclobacillaceae</taxon>
        <taxon>Alicyclobacillus</taxon>
    </lineage>
</organism>
<keyword evidence="1" id="KW-0472">Membrane</keyword>